<dbReference type="GO" id="GO:0003700">
    <property type="term" value="F:DNA-binding transcription factor activity"/>
    <property type="evidence" value="ECO:0007669"/>
    <property type="project" value="InterPro"/>
</dbReference>
<dbReference type="FunFam" id="1.10.10.10:FF:000001">
    <property type="entry name" value="LysR family transcriptional regulator"/>
    <property type="match status" value="1"/>
</dbReference>
<dbReference type="PANTHER" id="PTHR30126:SF81">
    <property type="entry name" value="HTH-TYPE TRANSCRIPTIONAL REGULATOR ILVY"/>
    <property type="match status" value="1"/>
</dbReference>
<evidence type="ECO:0000313" key="6">
    <source>
        <dbReference type="EMBL" id="OAQ14591.1"/>
    </source>
</evidence>
<dbReference type="PANTHER" id="PTHR30126">
    <property type="entry name" value="HTH-TYPE TRANSCRIPTIONAL REGULATOR"/>
    <property type="match status" value="1"/>
</dbReference>
<proteinExistence type="inferred from homology"/>
<dbReference type="Gene3D" id="3.40.190.290">
    <property type="match status" value="1"/>
</dbReference>
<dbReference type="AlphaFoldDB" id="A0A179CZ33"/>
<comment type="caution">
    <text evidence="6">The sequence shown here is derived from an EMBL/GenBank/DDBJ whole genome shotgun (WGS) entry which is preliminary data.</text>
</comment>
<dbReference type="SUPFAM" id="SSF53850">
    <property type="entry name" value="Periplasmic binding protein-like II"/>
    <property type="match status" value="1"/>
</dbReference>
<evidence type="ECO:0000256" key="1">
    <source>
        <dbReference type="ARBA" id="ARBA00009437"/>
    </source>
</evidence>
<evidence type="ECO:0000256" key="2">
    <source>
        <dbReference type="ARBA" id="ARBA00023015"/>
    </source>
</evidence>
<evidence type="ECO:0000313" key="7">
    <source>
        <dbReference type="Proteomes" id="UP000078358"/>
    </source>
</evidence>
<dbReference type="Proteomes" id="UP000078358">
    <property type="component" value="Unassembled WGS sequence"/>
</dbReference>
<evidence type="ECO:0000256" key="4">
    <source>
        <dbReference type="ARBA" id="ARBA00023163"/>
    </source>
</evidence>
<dbReference type="RefSeq" id="WP_064318901.1">
    <property type="nucleotide sequence ID" value="NZ_JACI01000002.1"/>
</dbReference>
<dbReference type="InterPro" id="IPR005119">
    <property type="entry name" value="LysR_subst-bd"/>
</dbReference>
<keyword evidence="3" id="KW-0238">DNA-binding</keyword>
<keyword evidence="2" id="KW-0805">Transcription regulation</keyword>
<dbReference type="InterPro" id="IPR036390">
    <property type="entry name" value="WH_DNA-bd_sf"/>
</dbReference>
<dbReference type="EMBL" id="JACI01000002">
    <property type="protein sequence ID" value="OAQ14591.1"/>
    <property type="molecule type" value="Genomic_DNA"/>
</dbReference>
<dbReference type="Pfam" id="PF03466">
    <property type="entry name" value="LysR_substrate"/>
    <property type="match status" value="1"/>
</dbReference>
<gene>
    <name evidence="6" type="ORF">F480_09650</name>
</gene>
<dbReference type="InterPro" id="IPR000847">
    <property type="entry name" value="LysR_HTH_N"/>
</dbReference>
<dbReference type="SUPFAM" id="SSF46785">
    <property type="entry name" value="Winged helix' DNA-binding domain"/>
    <property type="match status" value="1"/>
</dbReference>
<organism evidence="6 7">
    <name type="scientific">Bibersteinia trehalosi Y31</name>
    <dbReference type="NCBI Taxonomy" id="1261658"/>
    <lineage>
        <taxon>Bacteria</taxon>
        <taxon>Pseudomonadati</taxon>
        <taxon>Pseudomonadota</taxon>
        <taxon>Gammaproteobacteria</taxon>
        <taxon>Pasteurellales</taxon>
        <taxon>Pasteurellaceae</taxon>
        <taxon>Bibersteinia</taxon>
    </lineage>
</organism>
<feature type="domain" description="HTH lysR-type" evidence="5">
    <location>
        <begin position="1"/>
        <end position="58"/>
    </location>
</feature>
<protein>
    <submittedName>
        <fullName evidence="6">Transcriptional regulator</fullName>
    </submittedName>
</protein>
<dbReference type="NCBIfam" id="NF008722">
    <property type="entry name" value="PRK11716.1"/>
    <property type="match status" value="1"/>
</dbReference>
<reference evidence="6 7" key="1">
    <citation type="submission" date="2014-01" db="EMBL/GenBank/DDBJ databases">
        <authorList>
            <person name="Zuccon D."/>
        </authorList>
    </citation>
    <scope>NUCLEOTIDE SEQUENCE [LARGE SCALE GENOMIC DNA]</scope>
    <source>
        <strain evidence="6 7">Y31</strain>
    </source>
</reference>
<dbReference type="Gene3D" id="1.10.10.10">
    <property type="entry name" value="Winged helix-like DNA-binding domain superfamily/Winged helix DNA-binding domain"/>
    <property type="match status" value="1"/>
</dbReference>
<dbReference type="Pfam" id="PF00126">
    <property type="entry name" value="HTH_1"/>
    <property type="match status" value="1"/>
</dbReference>
<dbReference type="InterPro" id="IPR036388">
    <property type="entry name" value="WH-like_DNA-bd_sf"/>
</dbReference>
<sequence>MEFQSLKLFLDIVQNRNFARTAEKNHLSPSALSRHIQRMEDELGQPLFLRDNRQVHLTEAGTKFRHFAEKSWAEWLELQHRLSPKTTELEGELKLFCSVTASYSHLPRILDKFRRKYPRIDIQLSTGDPAKALHNVQSLAVDISLAGKPEHLPSNIEFHYIDDIHLSLIVPRIACPATQLLQQKEINWNEVPFILPVDGPARKRIDAWFKMQKIKQPKIYASVEGHEAILPMVAVGCGVALLPDVVAQHSPVNNQVSFFHLEQPIESFELGILLQQRRLQEPIINAFWSILSDLD</sequence>
<comment type="similarity">
    <text evidence="1">Belongs to the LysR transcriptional regulatory family.</text>
</comment>
<dbReference type="PATRIC" id="fig|1261658.3.peg.1930"/>
<name>A0A179CZ33_BIBTR</name>
<dbReference type="GO" id="GO:0000976">
    <property type="term" value="F:transcription cis-regulatory region binding"/>
    <property type="evidence" value="ECO:0007669"/>
    <property type="project" value="TreeGrafter"/>
</dbReference>
<dbReference type="PROSITE" id="PS50931">
    <property type="entry name" value="HTH_LYSR"/>
    <property type="match status" value="1"/>
</dbReference>
<accession>A0A179CZ33</accession>
<evidence type="ECO:0000256" key="3">
    <source>
        <dbReference type="ARBA" id="ARBA00023125"/>
    </source>
</evidence>
<keyword evidence="4" id="KW-0804">Transcription</keyword>
<evidence type="ECO:0000259" key="5">
    <source>
        <dbReference type="PROSITE" id="PS50931"/>
    </source>
</evidence>